<dbReference type="RefSeq" id="WP_068329918.1">
    <property type="nucleotide sequence ID" value="NZ_LVHF01000012.1"/>
</dbReference>
<protein>
    <recommendedName>
        <fullName evidence="3">DUF1471 domain-containing protein</fullName>
    </recommendedName>
</protein>
<proteinExistence type="predicted"/>
<sequence length="197" mass="21590">MKALILFSCILLTLTGCATKKIRVEPGAQTIANISETSARLLGCKLLKAHTIKDAHPNNVDRELKNVTFQSGGSHYSIVEVLETRKRRPSSVVAAIYQCSANTPQDTNNAESVKLLPGAHQVKAITFAEIENSACKVLGSQFIKETTPENLEVNLANEAYMMSGNRYQITKIVATEHGAPTSVYADIYRCKHKTAHF</sequence>
<dbReference type="Proteomes" id="UP000078503">
    <property type="component" value="Unassembled WGS sequence"/>
</dbReference>
<dbReference type="OrthoDB" id="5816921at2"/>
<evidence type="ECO:0008006" key="3">
    <source>
        <dbReference type="Google" id="ProtNLM"/>
    </source>
</evidence>
<organism evidence="1 2">
    <name type="scientific">Photobacterium jeanii</name>
    <dbReference type="NCBI Taxonomy" id="858640"/>
    <lineage>
        <taxon>Bacteria</taxon>
        <taxon>Pseudomonadati</taxon>
        <taxon>Pseudomonadota</taxon>
        <taxon>Gammaproteobacteria</taxon>
        <taxon>Vibrionales</taxon>
        <taxon>Vibrionaceae</taxon>
        <taxon>Photobacterium</taxon>
    </lineage>
</organism>
<dbReference type="EMBL" id="LVHF01000012">
    <property type="protein sequence ID" value="OAN18692.1"/>
    <property type="molecule type" value="Genomic_DNA"/>
</dbReference>
<keyword evidence="2" id="KW-1185">Reference proteome</keyword>
<evidence type="ECO:0000313" key="1">
    <source>
        <dbReference type="EMBL" id="OAN18692.1"/>
    </source>
</evidence>
<dbReference type="AlphaFoldDB" id="A0A178KQ63"/>
<reference evidence="1 2" key="1">
    <citation type="submission" date="2016-03" db="EMBL/GenBank/DDBJ databases">
        <title>Photobacterium proteolyticum sp. nov. a protease producing bacterium isolated from ocean sediments of Laizhou Bay.</title>
        <authorList>
            <person name="Li Y."/>
        </authorList>
    </citation>
    <scope>NUCLEOTIDE SEQUENCE [LARGE SCALE GENOMIC DNA]</scope>
    <source>
        <strain evidence="1 2">R-40508</strain>
    </source>
</reference>
<gene>
    <name evidence="1" type="ORF">A3K86_07335</name>
</gene>
<comment type="caution">
    <text evidence="1">The sequence shown here is derived from an EMBL/GenBank/DDBJ whole genome shotgun (WGS) entry which is preliminary data.</text>
</comment>
<accession>A0A178KQ63</accession>
<name>A0A178KQ63_9GAMM</name>
<dbReference type="PROSITE" id="PS51257">
    <property type="entry name" value="PROKAR_LIPOPROTEIN"/>
    <property type="match status" value="1"/>
</dbReference>
<evidence type="ECO:0000313" key="2">
    <source>
        <dbReference type="Proteomes" id="UP000078503"/>
    </source>
</evidence>